<feature type="compositionally biased region" description="Basic and acidic residues" evidence="4">
    <location>
        <begin position="2330"/>
        <end position="2342"/>
    </location>
</feature>
<dbReference type="InterPro" id="IPR032040">
    <property type="entry name" value="ELYS-bb"/>
</dbReference>
<evidence type="ECO:0000256" key="3">
    <source>
        <dbReference type="SAM" id="Coils"/>
    </source>
</evidence>
<feature type="compositionally biased region" description="Polar residues" evidence="4">
    <location>
        <begin position="2737"/>
        <end position="2755"/>
    </location>
</feature>
<feature type="region of interest" description="Disordered" evidence="4">
    <location>
        <begin position="2370"/>
        <end position="2424"/>
    </location>
</feature>
<feature type="region of interest" description="Disordered" evidence="4">
    <location>
        <begin position="2330"/>
        <end position="2357"/>
    </location>
</feature>
<proteinExistence type="predicted"/>
<feature type="region of interest" description="Disordered" evidence="4">
    <location>
        <begin position="2465"/>
        <end position="2488"/>
    </location>
</feature>
<feature type="domain" description="ELYS beta-propeller" evidence="6">
    <location>
        <begin position="37"/>
        <end position="477"/>
    </location>
</feature>
<feature type="compositionally biased region" description="Polar residues" evidence="4">
    <location>
        <begin position="2623"/>
        <end position="2642"/>
    </location>
</feature>
<evidence type="ECO:0000259" key="5">
    <source>
        <dbReference type="Pfam" id="PF13934"/>
    </source>
</evidence>
<evidence type="ECO:0000313" key="7">
    <source>
        <dbReference type="EMBL" id="MBY76928.1"/>
    </source>
</evidence>
<evidence type="ECO:0000256" key="4">
    <source>
        <dbReference type="SAM" id="MobiDB-lite"/>
    </source>
</evidence>
<name>A0A2S2QGR2_9HEMI</name>
<keyword evidence="2" id="KW-0539">Nucleus</keyword>
<dbReference type="PANTHER" id="PTHR21583">
    <property type="entry name" value="ELYS PROTEIN"/>
    <property type="match status" value="1"/>
</dbReference>
<feature type="compositionally biased region" description="Basic and acidic residues" evidence="4">
    <location>
        <begin position="2756"/>
        <end position="2766"/>
    </location>
</feature>
<protein>
    <submittedName>
        <fullName evidence="7">Protein ELYS</fullName>
    </submittedName>
</protein>
<dbReference type="EMBL" id="GGMS01007725">
    <property type="protein sequence ID" value="MBY76928.1"/>
    <property type="molecule type" value="Transcribed_RNA"/>
</dbReference>
<sequence>MSALKPVLQVIESHPISNQLFQPDSDKFGGLITNSQYAWFTNGADITLYSKQFGSIVSSKSFAINQKDKSLKITFVKELSNCEETYNFILVGCSFKSSGILFICQLPTLTTIRCIELPNAISYISTINNKPLAENLLCDEFSVMSTVLLVGLATGAAYAIDLRQNHIEQQLRRNEIVVNESRPSKIFIVRKNEDCQEVKEMSDDSDSHLAMFINENFYAYCKKQYNGKLNLNVSSLLYIEEINTIAIGYSTGHYQLWDCKIMRTICLLKEPKCVMPVTHISFMEPSDDPNNLCYLWVIQSDNSKLPNATMIALTYEERIVMPNGHLLYKTYKGSGVKLEMSLKKETGIGRCISALSLCNMNLFRNETDIDEDCEIRLFAMLIEIRKNVDADQESYIFLFDINQWYKAQMPSYINHLQVSNSYASFVKLPHNVSCLDFKISDRTLRPFGYNFRSNVEELYYPSSIYFECDCLMNSEIIQFKHAGVQQEILDQLLLKNWKLLTNPSLVFSQCLQTNLRPFFWDNPEDYVNYSLLDKRSFIISILVENKILSVLSACAEEWKNGTYVSTGATILHLVQCLWKHVMVVKQFADKLCVPLFDYSGTQLDKKNKRILNHCLSQMECVKNFLKDLHTIYGVHIINVDYSFRVYTLNLVTQYFKAVTCFLNYGLLPESTEEDPTQGILHCDFTSLIQYANKRRMEFGDSQLYLIDAIVYNEPKGNKLIEQWQHEGSEATKGMYPPSTVQCLLRIYLNSALSDQVKDFIIIYFLIDVCSSQELNVMLANRMCNFAIEFDVENKGLNTLCRASWLFDHDMFEDAIEILSNNKEWMIDNDKSWDWFHWTVLKLLVFKTEYFWARFYMKLVNIKPENINDHKFYINLQVLNNQYFDGLNYIRSRPIKEKQILFEYFFDRCRETSKLKCLIEYLWELEEEELFYSYLKKFNDPESLSIQLLFLLQRGRYIEAIELNKSLECINKSKCNDGLAITSLLVSGFDKSIPMTMKQNYNRPPVKSLYKKTDIVTKCMNNDIKLFNVTERKTDNVVNLINSPKSSSNSINLIIPPNNSTRKRSPSYDILYNEKRRKITDDYILSPPKVVDDVIERPIEKHVLEILKTPLVEKTFTSPSVMNYSSILKTGSAKNLRILSLKGAEKPASKTILRFSLPDDNNTSIEQVESEKMMDISKPDIDKNDDIFIVESSDSNNSSHQIIKESIDLPNDNSKKESLDFKTVVDERDDECEQMDISEVYSLIDLETQDTSLKKRDLIPSDTEVNTIFLLSSSDEDEVKVTSDPQSVTENTNSITYKYNEYDDQIEYKKITSSAPSAFDIKNYSLATNTEPVMNVVQKSISHSNDVNSNFRCSYLVGDQHLVEEDDDDVIILDSENEDEIEKEFSPACSSGSTETIKTLDCSSESNSSCDSDLENTRYGRFKSHKEEKIQDNNDDQLEEEGEEEEGEEEEFEEEEGEEGFEEIENDVDSCGISFSGEENNQKEEMNSEQYDVISSMGVNYGYLQSCHEGNNIDTDENHYNEYDVDEPRLQYSKESSGTNLEHHLENYDDHIMYIHPNECEENNFENHNIEFDNKFEENDNAEFDEEVEEISSENEKVEDINSENDNVEIDDEVEEICSEDDIVEFNEKVEKKCSVEFNQEVEEIGSENDNVDIDEEVEDMNSENEKFEEIGSENEEVEEICSENDIVESNEEVEEIGSENDNIEIDEEVEDLNSENEKVEEIDSKYEEVEICSEDDIIEFNEEVDKKCSVEFNQEVEEIGSENNNPEIDEEVEEIDSENEEVEEICSENDIVEFNEEVDRKYSVEFNQEDVEIGSENVNVKFDEQYEDNSLEKHNLKDIGNTLIQFNDKFNVALEKDVFDVHKKEESENDIIITSSDGLNSNMLKNTSSAFDPTKEIPSNDIEIDDITKENYSNILVENEIVGNSSIKGQENINETVEHINDITNCDVSIKVKNNNDEILTEVQNDMNTAVEECPSAINDNNIEESITKSSLIPENCPNHTTMTETQLSQLGSFEVDVNQSTPFLFGDSFSGQQDFTDHKPMFLFGQVYSFNKEQFIVTPHTDTPTTQDLNTNNDEIMVTNIEPKNVEVVDDIQDILELESLPESNPDENLVVHKRSRLNSLQPDSNENNETINIIDQFSVPSDNNSLLQNDIIQDSETKKPISTINTNLLMKSDQLESTINHESQILPIMTEKRKCETDHLADYSVENNKKEEKFTEKSLIVSHNTEDMKTTPKPRRSVRAISEQKESNMTIMTRSKRAKSLIPHSTTENLQIYNSNNPLLELNNTFNLPKSEQSCDKIPIESINPYVVLIPLSDTIITTNKMVKNKEIEPLPDKTDKMEDIGDLNSSRRTSLRSSVIRTKRYSTVSCDDSEYKTKQPQSSEVEENQLSVSMSNVNEKINNETNSSRKRRRSTKSSQLPETEIIKRRTRAKSETNLNQSIAGSLNLFRASEMLEDDTRHVTVSLSRKKSKSQGNIVSTKQESGCSKSSIPVKPAFALELIPEEDFLNHNKNVESEHVSTRKSKFNFLANKSNRIEPNDTNVQLKTKAKTPKRRAKSVESGPAITLSAVKPKRPKRSASVNLLLSDEENEENDRMETYKKAIQVKQKRSTSKFVNSRKKPKISHQNESIYISESETDSNESNQNLNELFTPANKNTKIPMGVLNSENDDSSDDNSAIVFKQMLTSKTFQSSCSVEPIVYRNKKNEHKSSVETVVSNSPIAVKEKKKPKADISKQRKTSSSNTTEIQNSPKKTVKSNTEKTYVDELPKRRRRNIKETIQAPIDPLNDPLSERRMTRSQHLLLDKSLQSTSLIVHDETANNLSAHKPENKKTPKKIKQKKSNN</sequence>
<evidence type="ECO:0000259" key="6">
    <source>
        <dbReference type="Pfam" id="PF16687"/>
    </source>
</evidence>
<feature type="compositionally biased region" description="Polar residues" evidence="4">
    <location>
        <begin position="2377"/>
        <end position="2405"/>
    </location>
</feature>
<feature type="region of interest" description="Disordered" evidence="4">
    <location>
        <begin position="2718"/>
        <end position="2789"/>
    </location>
</feature>
<feature type="compositionally biased region" description="Polar residues" evidence="4">
    <location>
        <begin position="2472"/>
        <end position="2488"/>
    </location>
</feature>
<dbReference type="Pfam" id="PF13934">
    <property type="entry name" value="ELYS"/>
    <property type="match status" value="1"/>
</dbReference>
<feature type="compositionally biased region" description="Basic residues" evidence="4">
    <location>
        <begin position="2830"/>
        <end position="2841"/>
    </location>
</feature>
<dbReference type="OrthoDB" id="6513151at2759"/>
<feature type="coiled-coil region" evidence="3">
    <location>
        <begin position="1573"/>
        <end position="1610"/>
    </location>
</feature>
<feature type="domain" description="ELYS-like" evidence="5">
    <location>
        <begin position="729"/>
        <end position="935"/>
    </location>
</feature>
<feature type="region of interest" description="Disordered" evidence="4">
    <location>
        <begin position="2609"/>
        <end position="2642"/>
    </location>
</feature>
<dbReference type="InterPro" id="IPR025151">
    <property type="entry name" value="ELYS_dom"/>
</dbReference>
<feature type="region of interest" description="Disordered" evidence="4">
    <location>
        <begin position="1421"/>
        <end position="1462"/>
    </location>
</feature>
<keyword evidence="3" id="KW-0175">Coiled coil</keyword>
<dbReference type="Pfam" id="PF16687">
    <property type="entry name" value="ELYS-bb"/>
    <property type="match status" value="1"/>
</dbReference>
<reference evidence="7" key="1">
    <citation type="submission" date="2018-04" db="EMBL/GenBank/DDBJ databases">
        <title>Transcriptome assembly of Sipha flava.</title>
        <authorList>
            <person name="Scully E.D."/>
            <person name="Geib S.M."/>
            <person name="Palmer N.A."/>
            <person name="Koch K."/>
            <person name="Bradshaw J."/>
            <person name="Heng-Moss T."/>
            <person name="Sarath G."/>
        </authorList>
    </citation>
    <scope>NUCLEOTIDE SEQUENCE</scope>
</reference>
<comment type="subcellular location">
    <subcellularLocation>
        <location evidence="1">Nucleus</location>
    </subcellularLocation>
</comment>
<feature type="region of interest" description="Disordered" evidence="4">
    <location>
        <begin position="2816"/>
        <end position="2841"/>
    </location>
</feature>
<feature type="compositionally biased region" description="Acidic residues" evidence="4">
    <location>
        <begin position="1432"/>
        <end position="1462"/>
    </location>
</feature>
<accession>A0A2S2QGR2</accession>
<dbReference type="GO" id="GO:0005634">
    <property type="term" value="C:nucleus"/>
    <property type="evidence" value="ECO:0007669"/>
    <property type="project" value="UniProtKB-SubCell"/>
</dbReference>
<feature type="coiled-coil region" evidence="3">
    <location>
        <begin position="1702"/>
        <end position="1729"/>
    </location>
</feature>
<dbReference type="PANTHER" id="PTHR21583:SF8">
    <property type="entry name" value="PROTEIN ELYS"/>
    <property type="match status" value="1"/>
</dbReference>
<dbReference type="InterPro" id="IPR052620">
    <property type="entry name" value="ELYS/MEL-28_NucAsmblyFactor"/>
</dbReference>
<evidence type="ECO:0000256" key="2">
    <source>
        <dbReference type="ARBA" id="ARBA00023242"/>
    </source>
</evidence>
<gene>
    <name evidence="7" type="primary">ahctf1</name>
    <name evidence="7" type="ORF">g.172097</name>
</gene>
<evidence type="ECO:0000256" key="1">
    <source>
        <dbReference type="ARBA" id="ARBA00004123"/>
    </source>
</evidence>
<feature type="compositionally biased region" description="Acidic residues" evidence="4">
    <location>
        <begin position="1670"/>
        <end position="1679"/>
    </location>
</feature>
<organism evidence="7">
    <name type="scientific">Sipha flava</name>
    <name type="common">yellow sugarcane aphid</name>
    <dbReference type="NCBI Taxonomy" id="143950"/>
    <lineage>
        <taxon>Eukaryota</taxon>
        <taxon>Metazoa</taxon>
        <taxon>Ecdysozoa</taxon>
        <taxon>Arthropoda</taxon>
        <taxon>Hexapoda</taxon>
        <taxon>Insecta</taxon>
        <taxon>Pterygota</taxon>
        <taxon>Neoptera</taxon>
        <taxon>Paraneoptera</taxon>
        <taxon>Hemiptera</taxon>
        <taxon>Sternorrhyncha</taxon>
        <taxon>Aphidomorpha</taxon>
        <taxon>Aphidoidea</taxon>
        <taxon>Aphididae</taxon>
        <taxon>Sipha</taxon>
    </lineage>
</organism>
<feature type="region of interest" description="Disordered" evidence="4">
    <location>
        <begin position="1660"/>
        <end position="1679"/>
    </location>
</feature>
<feature type="compositionally biased region" description="Basic residues" evidence="4">
    <location>
        <begin position="2609"/>
        <end position="2622"/>
    </location>
</feature>